<keyword evidence="1" id="KW-0812">Transmembrane</keyword>
<dbReference type="AlphaFoldDB" id="A0AB35LXN5"/>
<accession>A0AB35LXN5</accession>
<protein>
    <recommendedName>
        <fullName evidence="4">DoxX family protein</fullName>
    </recommendedName>
</protein>
<evidence type="ECO:0008006" key="4">
    <source>
        <dbReference type="Google" id="ProtNLM"/>
    </source>
</evidence>
<evidence type="ECO:0000313" key="3">
    <source>
        <dbReference type="Proteomes" id="UP001174419"/>
    </source>
</evidence>
<proteinExistence type="predicted"/>
<comment type="caution">
    <text evidence="2">The sequence shown here is derived from an EMBL/GenBank/DDBJ whole genome shotgun (WGS) entry which is preliminary data.</text>
</comment>
<evidence type="ECO:0000256" key="1">
    <source>
        <dbReference type="SAM" id="Phobius"/>
    </source>
</evidence>
<keyword evidence="1" id="KW-1133">Transmembrane helix</keyword>
<dbReference type="Proteomes" id="UP001174419">
    <property type="component" value="Unassembled WGS sequence"/>
</dbReference>
<organism evidence="2 3">
    <name type="scientific">Acinetobacter towneri</name>
    <dbReference type="NCBI Taxonomy" id="202956"/>
    <lineage>
        <taxon>Bacteria</taxon>
        <taxon>Pseudomonadati</taxon>
        <taxon>Pseudomonadota</taxon>
        <taxon>Gammaproteobacteria</taxon>
        <taxon>Moraxellales</taxon>
        <taxon>Moraxellaceae</taxon>
        <taxon>Acinetobacter</taxon>
    </lineage>
</organism>
<evidence type="ECO:0000313" key="2">
    <source>
        <dbReference type="EMBL" id="MDM1717954.1"/>
    </source>
</evidence>
<feature type="transmembrane region" description="Helical" evidence="1">
    <location>
        <begin position="30"/>
        <end position="47"/>
    </location>
</feature>
<keyword evidence="1" id="KW-0472">Membrane</keyword>
<reference evidence="2" key="1">
    <citation type="submission" date="2020-06" db="EMBL/GenBank/DDBJ databases">
        <authorList>
            <person name="Dong N."/>
        </authorList>
    </citation>
    <scope>NUCLEOTIDE SEQUENCE</scope>
    <source>
        <strain evidence="2">DF49-4</strain>
    </source>
</reference>
<gene>
    <name evidence="2" type="ORF">HX110_02080</name>
</gene>
<reference evidence="2" key="2">
    <citation type="journal article" date="2022" name="Sci. Total Environ.">
        <title>Prevalence, transmission, and molecular epidemiology of tet(X)-positive bacteria among humans, animals, and environmental niches in China: An epidemiological, and genomic-based study.</title>
        <authorList>
            <person name="Dong N."/>
            <person name="Zeng Y."/>
            <person name="Cai C."/>
            <person name="Sun C."/>
            <person name="Lu J."/>
            <person name="Liu C."/>
            <person name="Zhou H."/>
            <person name="Sun Q."/>
            <person name="Shu L."/>
            <person name="Wang H."/>
            <person name="Wang Y."/>
            <person name="Wang S."/>
            <person name="Wu C."/>
            <person name="Chan E.W."/>
            <person name="Chen G."/>
            <person name="Shen Z."/>
            <person name="Chen S."/>
            <person name="Zhang R."/>
        </authorList>
    </citation>
    <scope>NUCLEOTIDE SEQUENCE</scope>
    <source>
        <strain evidence="2">DF49-4</strain>
    </source>
</reference>
<dbReference type="RefSeq" id="WP_286380742.1">
    <property type="nucleotide sequence ID" value="NZ_JACANG010000003.1"/>
</dbReference>
<dbReference type="EMBL" id="JACANG010000003">
    <property type="protein sequence ID" value="MDM1717954.1"/>
    <property type="molecule type" value="Genomic_DNA"/>
</dbReference>
<name>A0AB35LXN5_9GAMM</name>
<sequence length="55" mass="6153">MGLRLAIFSLLTAFLFHGSPEEVLNFMMNIGLAGGFLYLMLSGARRINIDHLLEK</sequence>